<feature type="region of interest" description="Disordered" evidence="16">
    <location>
        <begin position="1"/>
        <end position="21"/>
    </location>
</feature>
<keyword evidence="12" id="KW-0408">Iron</keyword>
<evidence type="ECO:0000256" key="14">
    <source>
        <dbReference type="ARBA" id="ARBA00048649"/>
    </source>
</evidence>
<reference evidence="19 20" key="1">
    <citation type="submission" date="2015-09" db="EMBL/GenBank/DDBJ databases">
        <title>Host preference determinants of Valsa canker pathogens revealed by comparative genomics.</title>
        <authorList>
            <person name="Yin Z."/>
            <person name="Huang L."/>
        </authorList>
    </citation>
    <scope>NUCLEOTIDE SEQUENCE [LARGE SCALE GENOMIC DNA]</scope>
    <source>
        <strain evidence="19 20">YSFL</strain>
    </source>
</reference>
<comment type="catalytic activity">
    <reaction evidence="14">
        <text>2 nitric oxide + NADH + 2 O2 = 2 nitrate + NAD(+) + H(+)</text>
        <dbReference type="Rhea" id="RHEA:19469"/>
        <dbReference type="ChEBI" id="CHEBI:15378"/>
        <dbReference type="ChEBI" id="CHEBI:15379"/>
        <dbReference type="ChEBI" id="CHEBI:16480"/>
        <dbReference type="ChEBI" id="CHEBI:17632"/>
        <dbReference type="ChEBI" id="CHEBI:57540"/>
        <dbReference type="ChEBI" id="CHEBI:57945"/>
        <dbReference type="EC" id="1.14.12.17"/>
    </reaction>
</comment>
<evidence type="ECO:0000256" key="5">
    <source>
        <dbReference type="ARBA" id="ARBA00022575"/>
    </source>
</evidence>
<name>A0A423WLG0_CYTCH</name>
<evidence type="ECO:0000256" key="15">
    <source>
        <dbReference type="ARBA" id="ARBA00049433"/>
    </source>
</evidence>
<evidence type="ECO:0000256" key="8">
    <source>
        <dbReference type="ARBA" id="ARBA00022723"/>
    </source>
</evidence>
<keyword evidence="13" id="KW-0520">NAD</keyword>
<dbReference type="InterPro" id="IPR039261">
    <property type="entry name" value="FNR_nucleotide-bd"/>
</dbReference>
<feature type="compositionally biased region" description="Polar residues" evidence="16">
    <location>
        <begin position="1"/>
        <end position="12"/>
    </location>
</feature>
<evidence type="ECO:0000256" key="13">
    <source>
        <dbReference type="ARBA" id="ARBA00023027"/>
    </source>
</evidence>
<keyword evidence="9" id="KW-0274">FAD</keyword>
<dbReference type="InterPro" id="IPR001709">
    <property type="entry name" value="Flavoprot_Pyr_Nucl_cyt_Rdtase"/>
</dbReference>
<dbReference type="InterPro" id="IPR012292">
    <property type="entry name" value="Globin/Proto"/>
</dbReference>
<evidence type="ECO:0000256" key="4">
    <source>
        <dbReference type="ARBA" id="ARBA00012229"/>
    </source>
</evidence>
<dbReference type="STRING" id="252740.A0A423WLG0"/>
<dbReference type="GO" id="GO:0046210">
    <property type="term" value="P:nitric oxide catabolic process"/>
    <property type="evidence" value="ECO:0007669"/>
    <property type="project" value="TreeGrafter"/>
</dbReference>
<accession>A0A423WLG0</accession>
<dbReference type="Gene3D" id="3.40.50.80">
    <property type="entry name" value="Nucleotide-binding domain of ferredoxin-NADP reductase (FNR) module"/>
    <property type="match status" value="1"/>
</dbReference>
<evidence type="ECO:0000313" key="19">
    <source>
        <dbReference type="EMBL" id="ROW04221.1"/>
    </source>
</evidence>
<evidence type="ECO:0000259" key="17">
    <source>
        <dbReference type="PROSITE" id="PS01033"/>
    </source>
</evidence>
<keyword evidence="20" id="KW-1185">Reference proteome</keyword>
<comment type="caution">
    <text evidence="19">The sequence shown here is derived from an EMBL/GenBank/DDBJ whole genome shotgun (WGS) entry which is preliminary data.</text>
</comment>
<protein>
    <recommendedName>
        <fullName evidence="4">nitric oxide dioxygenase</fullName>
        <ecNumber evidence="4">1.14.12.17</ecNumber>
    </recommendedName>
</protein>
<dbReference type="GO" id="GO:0009636">
    <property type="term" value="P:response to toxic substance"/>
    <property type="evidence" value="ECO:0007669"/>
    <property type="project" value="UniProtKB-KW"/>
</dbReference>
<keyword evidence="8" id="KW-0479">Metal-binding</keyword>
<dbReference type="Gene3D" id="1.10.490.10">
    <property type="entry name" value="Globins"/>
    <property type="match status" value="1"/>
</dbReference>
<dbReference type="InterPro" id="IPR017938">
    <property type="entry name" value="Riboflavin_synthase-like_b-brl"/>
</dbReference>
<dbReference type="Pfam" id="PF00175">
    <property type="entry name" value="NAD_binding_1"/>
    <property type="match status" value="1"/>
</dbReference>
<comment type="similarity">
    <text evidence="3">In the C-terminal section; belongs to the flavoprotein pyridine nucleotide cytochrome reductase family.</text>
</comment>
<organism evidence="19 20">
    <name type="scientific">Cytospora chrysosperma</name>
    <name type="common">Cytospora canker fungus</name>
    <name type="synonym">Sphaeria chrysosperma</name>
    <dbReference type="NCBI Taxonomy" id="252740"/>
    <lineage>
        <taxon>Eukaryota</taxon>
        <taxon>Fungi</taxon>
        <taxon>Dikarya</taxon>
        <taxon>Ascomycota</taxon>
        <taxon>Pezizomycotina</taxon>
        <taxon>Sordariomycetes</taxon>
        <taxon>Sordariomycetidae</taxon>
        <taxon>Diaporthales</taxon>
        <taxon>Cytosporaceae</taxon>
        <taxon>Cytospora</taxon>
    </lineage>
</organism>
<dbReference type="PANTHER" id="PTHR43396">
    <property type="entry name" value="FLAVOHEMOPROTEIN"/>
    <property type="match status" value="1"/>
</dbReference>
<dbReference type="FunFam" id="2.40.30.10:FF:000034">
    <property type="entry name" value="Flavohemoprotein"/>
    <property type="match status" value="1"/>
</dbReference>
<dbReference type="Pfam" id="PF00970">
    <property type="entry name" value="FAD_binding_6"/>
    <property type="match status" value="1"/>
</dbReference>
<dbReference type="GO" id="GO:0008941">
    <property type="term" value="F:nitric oxide dioxygenase NAD(P)H activity"/>
    <property type="evidence" value="ECO:0007669"/>
    <property type="project" value="UniProtKB-EC"/>
</dbReference>
<dbReference type="Gene3D" id="2.40.30.10">
    <property type="entry name" value="Translation factors"/>
    <property type="match status" value="1"/>
</dbReference>
<evidence type="ECO:0000256" key="6">
    <source>
        <dbReference type="ARBA" id="ARBA00022617"/>
    </source>
</evidence>
<dbReference type="PROSITE" id="PS51384">
    <property type="entry name" value="FAD_FR"/>
    <property type="match status" value="1"/>
</dbReference>
<dbReference type="GO" id="GO:0071500">
    <property type="term" value="P:cellular response to nitrosative stress"/>
    <property type="evidence" value="ECO:0007669"/>
    <property type="project" value="TreeGrafter"/>
</dbReference>
<dbReference type="PRINTS" id="PR00371">
    <property type="entry name" value="FPNCR"/>
</dbReference>
<dbReference type="InterPro" id="IPR017927">
    <property type="entry name" value="FAD-bd_FR_type"/>
</dbReference>
<keyword evidence="11" id="KW-0560">Oxidoreductase</keyword>
<dbReference type="PROSITE" id="PS01033">
    <property type="entry name" value="GLOBIN"/>
    <property type="match status" value="1"/>
</dbReference>
<feature type="domain" description="Globin" evidence="17">
    <location>
        <begin position="32"/>
        <end position="169"/>
    </location>
</feature>
<evidence type="ECO:0000256" key="9">
    <source>
        <dbReference type="ARBA" id="ARBA00022827"/>
    </source>
</evidence>
<evidence type="ECO:0000256" key="10">
    <source>
        <dbReference type="ARBA" id="ARBA00022857"/>
    </source>
</evidence>
<gene>
    <name evidence="19" type="ORF">VSDG_00933</name>
</gene>
<evidence type="ECO:0000256" key="2">
    <source>
        <dbReference type="ARBA" id="ARBA00001974"/>
    </source>
</evidence>
<proteinExistence type="inferred from homology"/>
<dbReference type="FunFam" id="1.10.490.10:FF:000003">
    <property type="entry name" value="Flavohemoprotein"/>
    <property type="match status" value="1"/>
</dbReference>
<dbReference type="Pfam" id="PF00042">
    <property type="entry name" value="Globin"/>
    <property type="match status" value="1"/>
</dbReference>
<keyword evidence="10" id="KW-0521">NADP</keyword>
<dbReference type="PANTHER" id="PTHR43396:SF3">
    <property type="entry name" value="FLAVOHEMOPROTEIN"/>
    <property type="match status" value="1"/>
</dbReference>
<dbReference type="Proteomes" id="UP000284375">
    <property type="component" value="Unassembled WGS sequence"/>
</dbReference>
<evidence type="ECO:0000256" key="12">
    <source>
        <dbReference type="ARBA" id="ARBA00023004"/>
    </source>
</evidence>
<dbReference type="GO" id="GO:0046872">
    <property type="term" value="F:metal ion binding"/>
    <property type="evidence" value="ECO:0007669"/>
    <property type="project" value="UniProtKB-KW"/>
</dbReference>
<keyword evidence="6" id="KW-0349">Heme</keyword>
<evidence type="ECO:0000313" key="20">
    <source>
        <dbReference type="Proteomes" id="UP000284375"/>
    </source>
</evidence>
<dbReference type="CDD" id="cd06184">
    <property type="entry name" value="flavohem_like_fad_nad_binding"/>
    <property type="match status" value="1"/>
</dbReference>
<dbReference type="EMBL" id="LJZO01000002">
    <property type="protein sequence ID" value="ROW04221.1"/>
    <property type="molecule type" value="Genomic_DNA"/>
</dbReference>
<dbReference type="GO" id="GO:0020037">
    <property type="term" value="F:heme binding"/>
    <property type="evidence" value="ECO:0007669"/>
    <property type="project" value="InterPro"/>
</dbReference>
<dbReference type="AlphaFoldDB" id="A0A423WLG0"/>
<dbReference type="GO" id="GO:0019825">
    <property type="term" value="F:oxygen binding"/>
    <property type="evidence" value="ECO:0007669"/>
    <property type="project" value="InterPro"/>
</dbReference>
<evidence type="ECO:0000256" key="1">
    <source>
        <dbReference type="ARBA" id="ARBA00001970"/>
    </source>
</evidence>
<dbReference type="OrthoDB" id="436496at2759"/>
<dbReference type="SUPFAM" id="SSF63380">
    <property type="entry name" value="Riboflavin synthase domain-like"/>
    <property type="match status" value="1"/>
</dbReference>
<evidence type="ECO:0000256" key="7">
    <source>
        <dbReference type="ARBA" id="ARBA00022630"/>
    </source>
</evidence>
<feature type="domain" description="FAD-binding FR-type" evidence="18">
    <location>
        <begin position="179"/>
        <end position="293"/>
    </location>
</feature>
<comment type="cofactor">
    <cofactor evidence="2">
        <name>FAD</name>
        <dbReference type="ChEBI" id="CHEBI:57692"/>
    </cofactor>
</comment>
<evidence type="ECO:0000256" key="11">
    <source>
        <dbReference type="ARBA" id="ARBA00023002"/>
    </source>
</evidence>
<sequence length="440" mass="48397">MASGNATITPITTAGPKPGVATEGNVILPSAPLTPSQMAIIKATVPVLQAHGETITRVMYKNMIEAHPELHNVFSTTSQATGRQPRALARAVLAYAMYIDDLPKLEHAVERIAQKHASLFIQPEQYDIVATYLLGAISQVLGDAATPEIVDAWSAAYSILAKVFIGREQELYRADKEWTGWRKFRITRKKVEAKGVVSFYLEPVDGVVPLPKFLPGQYVSLQVFVPQLAYNQSRQYSLSHAPEEAGRFYRVTIKRDRDDETGVDGLISNMLHDSYEEGDTVELSHPHGEFFLDPSDVSREGAPVVLVSAGVGATPLVSMLQALSQPSAVKRPVSWIHTSRSKATQPFADEVVSIVNGGLKDRISTRVHLRQGVHGEGLSRLDILALDPEAELFVHDPRSEYYICGPEAFMLDLRRTLVDLGVKNNRVYLELFATGDVESA</sequence>
<dbReference type="InterPro" id="IPR001433">
    <property type="entry name" value="OxRdtase_FAD/NAD-bd"/>
</dbReference>
<comment type="cofactor">
    <cofactor evidence="1">
        <name>heme b</name>
        <dbReference type="ChEBI" id="CHEBI:60344"/>
    </cofactor>
</comment>
<evidence type="ECO:0000259" key="18">
    <source>
        <dbReference type="PROSITE" id="PS51384"/>
    </source>
</evidence>
<dbReference type="GO" id="GO:0071949">
    <property type="term" value="F:FAD binding"/>
    <property type="evidence" value="ECO:0007669"/>
    <property type="project" value="TreeGrafter"/>
</dbReference>
<keyword evidence="7" id="KW-0285">Flavoprotein</keyword>
<evidence type="ECO:0000256" key="16">
    <source>
        <dbReference type="SAM" id="MobiDB-lite"/>
    </source>
</evidence>
<dbReference type="InterPro" id="IPR000971">
    <property type="entry name" value="Globin"/>
</dbReference>
<evidence type="ECO:0000256" key="3">
    <source>
        <dbReference type="ARBA" id="ARBA00006401"/>
    </source>
</evidence>
<dbReference type="InterPro" id="IPR009050">
    <property type="entry name" value="Globin-like_sf"/>
</dbReference>
<dbReference type="EC" id="1.14.12.17" evidence="4"/>
<comment type="catalytic activity">
    <reaction evidence="15">
        <text>2 nitric oxide + NADPH + 2 O2 = 2 nitrate + NADP(+) + H(+)</text>
        <dbReference type="Rhea" id="RHEA:19465"/>
        <dbReference type="ChEBI" id="CHEBI:15378"/>
        <dbReference type="ChEBI" id="CHEBI:15379"/>
        <dbReference type="ChEBI" id="CHEBI:16480"/>
        <dbReference type="ChEBI" id="CHEBI:17632"/>
        <dbReference type="ChEBI" id="CHEBI:57783"/>
        <dbReference type="ChEBI" id="CHEBI:58349"/>
        <dbReference type="EC" id="1.14.12.17"/>
    </reaction>
</comment>
<keyword evidence="5" id="KW-0216">Detoxification</keyword>
<dbReference type="SUPFAM" id="SSF46458">
    <property type="entry name" value="Globin-like"/>
    <property type="match status" value="1"/>
</dbReference>
<dbReference type="CDD" id="cd08922">
    <property type="entry name" value="FHb-globin"/>
    <property type="match status" value="1"/>
</dbReference>
<dbReference type="SUPFAM" id="SSF52343">
    <property type="entry name" value="Ferredoxin reductase-like, C-terminal NADP-linked domain"/>
    <property type="match status" value="1"/>
</dbReference>
<dbReference type="InterPro" id="IPR008333">
    <property type="entry name" value="Cbr1-like_FAD-bd_dom"/>
</dbReference>